<comment type="caution">
    <text evidence="4">The sequence shown here is derived from an EMBL/GenBank/DDBJ whole genome shotgun (WGS) entry which is preliminary data.</text>
</comment>
<sequence>MTLTPQVLAQLEAQTIELPSWAFGNSGTRFRVFTTPGTPRTIEEKIADAAQVHAVTGLAPSVALHIPWDRVDDYAALARFAQDQGLTLGTVNSNTFQDEAYKFGSLTHIDPAVRRKAIDHHFECLEIMDTTGSRDLKIWLADGTNYPGQGDLRGRQDRLADSLATIYARLGADQRLVLEYKFFEPAFYHTDVPDWGTSYAQVTALGDRALVCLDTGHHAPGTNIEFIVAQLLRLGKLGSFDFNSRFYADDDLIVGAADPFQLFRILYEVVRGGGLDPDSGVAFMLDQCHNVEDKIPGQIRSVLNVQEMTARVLSVDTEALTRAQDTHDVLGANGILMDAFYTDVRPDLAAWRESRGLPADPMAAFAASGYHQQVTRDRVGGTQAGWGA</sequence>
<dbReference type="InterPro" id="IPR036237">
    <property type="entry name" value="Xyl_isomerase-like_sf"/>
</dbReference>
<keyword evidence="1" id="KW-0479">Metal-binding</keyword>
<dbReference type="Gene3D" id="3.20.20.150">
    <property type="entry name" value="Divalent-metal-dependent TIM barrel enzymes"/>
    <property type="match status" value="1"/>
</dbReference>
<dbReference type="InterPro" id="IPR050337">
    <property type="entry name" value="L-rhamnose_isomerase"/>
</dbReference>
<accession>A0A4Q5N1M3</accession>
<dbReference type="EC" id="5.3.1.14" evidence="4"/>
<dbReference type="PANTHER" id="PTHR30268:SF0">
    <property type="entry name" value="L-RHAMNOSE ISOMERASE"/>
    <property type="match status" value="1"/>
</dbReference>
<evidence type="ECO:0000256" key="2">
    <source>
        <dbReference type="ARBA" id="ARBA00023211"/>
    </source>
</evidence>
<dbReference type="PANTHER" id="PTHR30268">
    <property type="entry name" value="L-RHAMNOSE ISOMERASE"/>
    <property type="match status" value="1"/>
</dbReference>
<dbReference type="NCBIfam" id="TIGR02635">
    <property type="entry name" value="RhaI_grampos"/>
    <property type="match status" value="1"/>
</dbReference>
<keyword evidence="2" id="KW-0464">Manganese</keyword>
<evidence type="ECO:0000256" key="3">
    <source>
        <dbReference type="ARBA" id="ARBA00023235"/>
    </source>
</evidence>
<dbReference type="EMBL" id="SDWW01000020">
    <property type="protein sequence ID" value="RYV51173.1"/>
    <property type="molecule type" value="Genomic_DNA"/>
</dbReference>
<gene>
    <name evidence="4" type="primary">rhaI</name>
    <name evidence="4" type="ORF">EUA98_09780</name>
</gene>
<evidence type="ECO:0000313" key="5">
    <source>
        <dbReference type="Proteomes" id="UP000293764"/>
    </source>
</evidence>
<protein>
    <submittedName>
        <fullName evidence="4">L-rhamnose isomerase</fullName>
        <ecNumber evidence="4">5.3.1.14</ecNumber>
    </submittedName>
</protein>
<dbReference type="GO" id="GO:0008740">
    <property type="term" value="F:L-rhamnose isomerase activity"/>
    <property type="evidence" value="ECO:0007669"/>
    <property type="project" value="UniProtKB-EC"/>
</dbReference>
<evidence type="ECO:0000313" key="4">
    <source>
        <dbReference type="EMBL" id="RYV51173.1"/>
    </source>
</evidence>
<dbReference type="GO" id="GO:0019301">
    <property type="term" value="P:rhamnose catabolic process"/>
    <property type="evidence" value="ECO:0007669"/>
    <property type="project" value="TreeGrafter"/>
</dbReference>
<keyword evidence="3 4" id="KW-0413">Isomerase</keyword>
<reference evidence="4 5" key="1">
    <citation type="submission" date="2019-01" db="EMBL/GenBank/DDBJ databases">
        <title>Novel species of Cellulomonas.</title>
        <authorList>
            <person name="Liu Q."/>
            <person name="Xin Y.-H."/>
        </authorList>
    </citation>
    <scope>NUCLEOTIDE SEQUENCE [LARGE SCALE GENOMIC DNA]</scope>
    <source>
        <strain evidence="4 5">HLT2-17</strain>
    </source>
</reference>
<name>A0A4Q5N1M3_9MICO</name>
<dbReference type="SUPFAM" id="SSF51658">
    <property type="entry name" value="Xylose isomerase-like"/>
    <property type="match status" value="1"/>
</dbReference>
<proteinExistence type="predicted"/>
<dbReference type="RefSeq" id="WP_130102495.1">
    <property type="nucleotide sequence ID" value="NZ_SDWW01000020.1"/>
</dbReference>
<dbReference type="AlphaFoldDB" id="A0A4Q5N1M3"/>
<dbReference type="GO" id="GO:0046872">
    <property type="term" value="F:metal ion binding"/>
    <property type="evidence" value="ECO:0007669"/>
    <property type="project" value="UniProtKB-KW"/>
</dbReference>
<organism evidence="4 5">
    <name type="scientific">Pengzhenrongella frigida</name>
    <dbReference type="NCBI Taxonomy" id="1259133"/>
    <lineage>
        <taxon>Bacteria</taxon>
        <taxon>Bacillati</taxon>
        <taxon>Actinomycetota</taxon>
        <taxon>Actinomycetes</taxon>
        <taxon>Micrococcales</taxon>
        <taxon>Pengzhenrongella</taxon>
    </lineage>
</organism>
<dbReference type="GO" id="GO:0019324">
    <property type="term" value="P:L-lyxose metabolic process"/>
    <property type="evidence" value="ECO:0007669"/>
    <property type="project" value="TreeGrafter"/>
</dbReference>
<evidence type="ECO:0000256" key="1">
    <source>
        <dbReference type="ARBA" id="ARBA00022723"/>
    </source>
</evidence>
<keyword evidence="5" id="KW-1185">Reference proteome</keyword>
<dbReference type="OrthoDB" id="5174871at2"/>
<dbReference type="Proteomes" id="UP000293764">
    <property type="component" value="Unassembled WGS sequence"/>
</dbReference>
<dbReference type="InterPro" id="IPR013457">
    <property type="entry name" value="Rhamnose_iso-rel"/>
</dbReference>